<comment type="caution">
    <text evidence="3">The sequence shown here is derived from an EMBL/GenBank/DDBJ whole genome shotgun (WGS) entry which is preliminary data.</text>
</comment>
<evidence type="ECO:0000313" key="3">
    <source>
        <dbReference type="EMBL" id="RNM12620.1"/>
    </source>
</evidence>
<evidence type="ECO:0000313" key="4">
    <source>
        <dbReference type="Proteomes" id="UP000279994"/>
    </source>
</evidence>
<dbReference type="Proteomes" id="UP000279994">
    <property type="component" value="Unassembled WGS sequence"/>
</dbReference>
<accession>A0A3N0GKN8</accession>
<feature type="region of interest" description="Disordered" evidence="1">
    <location>
        <begin position="1"/>
        <end position="23"/>
    </location>
</feature>
<feature type="transmembrane region" description="Helical" evidence="2">
    <location>
        <begin position="85"/>
        <end position="103"/>
    </location>
</feature>
<keyword evidence="2" id="KW-0812">Transmembrane</keyword>
<keyword evidence="2" id="KW-0472">Membrane</keyword>
<feature type="transmembrane region" description="Helical" evidence="2">
    <location>
        <begin position="54"/>
        <end position="76"/>
    </location>
</feature>
<proteinExistence type="predicted"/>
<dbReference type="RefSeq" id="WP_123224383.1">
    <property type="nucleotide sequence ID" value="NZ_RJSF01000044.1"/>
</dbReference>
<protein>
    <recommendedName>
        <fullName evidence="5">DUF2568 domain-containing protein</fullName>
    </recommendedName>
</protein>
<keyword evidence="4" id="KW-1185">Reference proteome</keyword>
<gene>
    <name evidence="3" type="ORF">EFL26_18580</name>
</gene>
<dbReference type="AlphaFoldDB" id="A0A3N0GKN8"/>
<keyword evidence="2" id="KW-1133">Transmembrane helix</keyword>
<evidence type="ECO:0000256" key="2">
    <source>
        <dbReference type="SAM" id="Phobius"/>
    </source>
</evidence>
<name>A0A3N0GKN8_9ACTN</name>
<feature type="compositionally biased region" description="Polar residues" evidence="1">
    <location>
        <begin position="1"/>
        <end position="11"/>
    </location>
</feature>
<evidence type="ECO:0008006" key="5">
    <source>
        <dbReference type="Google" id="ProtNLM"/>
    </source>
</evidence>
<feature type="transmembrane region" description="Helical" evidence="2">
    <location>
        <begin position="109"/>
        <end position="126"/>
    </location>
</feature>
<organism evidence="3 4">
    <name type="scientific">Nocardioides pocheonensis</name>
    <dbReference type="NCBI Taxonomy" id="661485"/>
    <lineage>
        <taxon>Bacteria</taxon>
        <taxon>Bacillati</taxon>
        <taxon>Actinomycetota</taxon>
        <taxon>Actinomycetes</taxon>
        <taxon>Propionibacteriales</taxon>
        <taxon>Nocardioidaceae</taxon>
        <taxon>Nocardioides</taxon>
    </lineage>
</organism>
<evidence type="ECO:0000256" key="1">
    <source>
        <dbReference type="SAM" id="MobiDB-lite"/>
    </source>
</evidence>
<reference evidence="3 4" key="1">
    <citation type="submission" date="2018-11" db="EMBL/GenBank/DDBJ databases">
        <authorList>
            <person name="Li F."/>
        </authorList>
    </citation>
    <scope>NUCLEOTIDE SEQUENCE [LARGE SCALE GENOMIC DNA]</scope>
    <source>
        <strain evidence="3 4">Gsoil 818</strain>
    </source>
</reference>
<dbReference type="EMBL" id="RJSF01000044">
    <property type="protein sequence ID" value="RNM12620.1"/>
    <property type="molecule type" value="Genomic_DNA"/>
</dbReference>
<sequence>MTDTVTPSLPGQETPDPPRRRPPSATAAAVLQLALGTLTSTAGTFFSLDAGGGWYAAAALFPVALVLWWVAGIGLLRGSRRGHRLGVAMLVALSAFNLMKIVVFDESAGYVFMSATLLIAALQLAAPTRAWSRR</sequence>